<dbReference type="Gene3D" id="3.40.190.10">
    <property type="entry name" value="Periplasmic binding protein-like II"/>
    <property type="match status" value="2"/>
</dbReference>
<keyword evidence="2" id="KW-1185">Reference proteome</keyword>
<organism evidence="1 2">
    <name type="scientific">Paenibacillus uliginis N3/975</name>
    <dbReference type="NCBI Taxonomy" id="1313296"/>
    <lineage>
        <taxon>Bacteria</taxon>
        <taxon>Bacillati</taxon>
        <taxon>Bacillota</taxon>
        <taxon>Bacilli</taxon>
        <taxon>Bacillales</taxon>
        <taxon>Paenibacillaceae</taxon>
        <taxon>Paenibacillus</taxon>
    </lineage>
</organism>
<protein>
    <submittedName>
        <fullName evidence="1">Putative aldouronate transport system substrate-binding protein</fullName>
    </submittedName>
</protein>
<evidence type="ECO:0000313" key="2">
    <source>
        <dbReference type="Proteomes" id="UP000192940"/>
    </source>
</evidence>
<accession>A0A1X7HTR8</accession>
<dbReference type="Proteomes" id="UP000192940">
    <property type="component" value="Chromosome I"/>
</dbReference>
<reference evidence="2" key="1">
    <citation type="submission" date="2017-04" db="EMBL/GenBank/DDBJ databases">
        <authorList>
            <person name="Varghese N."/>
            <person name="Submissions S."/>
        </authorList>
    </citation>
    <scope>NUCLEOTIDE SEQUENCE [LARGE SCALE GENOMIC DNA]</scope>
    <source>
        <strain evidence="2">N3/975</strain>
    </source>
</reference>
<dbReference type="RefSeq" id="WP_244562867.1">
    <property type="nucleotide sequence ID" value="NZ_LT840184.1"/>
</dbReference>
<name>A0A1X7HTR8_9BACL</name>
<gene>
    <name evidence="1" type="ORF">SAMN05661091_5615</name>
</gene>
<dbReference type="STRING" id="1313296.SAMN05661091_5615"/>
<evidence type="ECO:0000313" key="1">
    <source>
        <dbReference type="EMBL" id="SMF91905.1"/>
    </source>
</evidence>
<sequence length="379" mass="43247">MNNNIYAIQKYLPQNYELTPMIRQDWLDKLGLAMPTSYEELKEVALAFTNKDPDGNGKNDTYGLAMAQNINPSYEMGAYWDYQTWYHKDAEGRLIPGFISDVRKEHVKFLADLYKEGAITKDFAVLNWTEVNTKEFYGGKAGIFIGTPRGMNPTYMQGLVDINPDAKLAPIPPFKAPDSSQGFRNSMGFYGTIMLSSKLEKEPEKVAKILEMIDYGRTFYSIEERVATNTEFDWLNGHEGQGYTIEDGSIRREVDEKGLSPYNYLPDNRMWAPNDEANGYSKEYTVPLLRDVAGQFEKMHAETKHYINPVNAVYSETRAAKGSELDKFLFNEQTKMIFGDKSLEDWDAMVGEWKEKGGEQMIKEINDALQASGITAEWQ</sequence>
<dbReference type="EMBL" id="LT840184">
    <property type="protein sequence ID" value="SMF91905.1"/>
    <property type="molecule type" value="Genomic_DNA"/>
</dbReference>
<dbReference type="AlphaFoldDB" id="A0A1X7HTR8"/>
<dbReference type="SUPFAM" id="SSF53850">
    <property type="entry name" value="Periplasmic binding protein-like II"/>
    <property type="match status" value="1"/>
</dbReference>
<proteinExistence type="predicted"/>